<sequence length="142" mass="16279">MNKEEAYRKEALQLANRISGGKAKDKPWYLLLLIPSVLIAGLILSPNSWVWAIAMAMVALIFFFVRMQLWKTGNQKLELIFFIGGTFIILAPIVYMLITKTFEWGKLLIVLGGFYSMILIARTVFTTQINQISKDLIERYSK</sequence>
<dbReference type="Proteomes" id="UP001500459">
    <property type="component" value="Unassembled WGS sequence"/>
</dbReference>
<gene>
    <name evidence="2" type="ORF">GCM10022393_19890</name>
</gene>
<evidence type="ECO:0000256" key="1">
    <source>
        <dbReference type="SAM" id="Phobius"/>
    </source>
</evidence>
<comment type="caution">
    <text evidence="2">The sequence shown here is derived from an EMBL/GenBank/DDBJ whole genome shotgun (WGS) entry which is preliminary data.</text>
</comment>
<feature type="transmembrane region" description="Helical" evidence="1">
    <location>
        <begin position="104"/>
        <end position="125"/>
    </location>
</feature>
<feature type="transmembrane region" description="Helical" evidence="1">
    <location>
        <begin position="27"/>
        <end position="43"/>
    </location>
</feature>
<keyword evidence="3" id="KW-1185">Reference proteome</keyword>
<proteinExistence type="predicted"/>
<organism evidence="2 3">
    <name type="scientific">Aquimarina addita</name>
    <dbReference type="NCBI Taxonomy" id="870485"/>
    <lineage>
        <taxon>Bacteria</taxon>
        <taxon>Pseudomonadati</taxon>
        <taxon>Bacteroidota</taxon>
        <taxon>Flavobacteriia</taxon>
        <taxon>Flavobacteriales</taxon>
        <taxon>Flavobacteriaceae</taxon>
        <taxon>Aquimarina</taxon>
    </lineage>
</organism>
<evidence type="ECO:0000313" key="3">
    <source>
        <dbReference type="Proteomes" id="UP001500459"/>
    </source>
</evidence>
<accession>A0ABP6ULH6</accession>
<feature type="transmembrane region" description="Helical" evidence="1">
    <location>
        <begin position="49"/>
        <end position="67"/>
    </location>
</feature>
<name>A0ABP6ULH6_9FLAO</name>
<dbReference type="EMBL" id="BAABCW010000006">
    <property type="protein sequence ID" value="GAA3508526.1"/>
    <property type="molecule type" value="Genomic_DNA"/>
</dbReference>
<keyword evidence="1" id="KW-0812">Transmembrane</keyword>
<dbReference type="RefSeq" id="WP_344926972.1">
    <property type="nucleotide sequence ID" value="NZ_BAABCW010000006.1"/>
</dbReference>
<protein>
    <submittedName>
        <fullName evidence="2">Uncharacterized protein</fullName>
    </submittedName>
</protein>
<evidence type="ECO:0000313" key="2">
    <source>
        <dbReference type="EMBL" id="GAA3508526.1"/>
    </source>
</evidence>
<keyword evidence="1" id="KW-1133">Transmembrane helix</keyword>
<feature type="transmembrane region" description="Helical" evidence="1">
    <location>
        <begin position="79"/>
        <end position="98"/>
    </location>
</feature>
<reference evidence="3" key="1">
    <citation type="journal article" date="2019" name="Int. J. Syst. Evol. Microbiol.">
        <title>The Global Catalogue of Microorganisms (GCM) 10K type strain sequencing project: providing services to taxonomists for standard genome sequencing and annotation.</title>
        <authorList>
            <consortium name="The Broad Institute Genomics Platform"/>
            <consortium name="The Broad Institute Genome Sequencing Center for Infectious Disease"/>
            <person name="Wu L."/>
            <person name="Ma J."/>
        </authorList>
    </citation>
    <scope>NUCLEOTIDE SEQUENCE [LARGE SCALE GENOMIC DNA]</scope>
    <source>
        <strain evidence="3">JCM 17106</strain>
    </source>
</reference>
<keyword evidence="1" id="KW-0472">Membrane</keyword>